<evidence type="ECO:0000313" key="3">
    <source>
        <dbReference type="EMBL" id="USE78611.1"/>
    </source>
</evidence>
<feature type="domain" description="UspA" evidence="2">
    <location>
        <begin position="155"/>
        <end position="277"/>
    </location>
</feature>
<reference evidence="3" key="1">
    <citation type="submission" date="2022-06" db="EMBL/GenBank/DDBJ databases">
        <title>Complete genome sequence and characterization of Cupriavidus gilardii QJ1 isolated from contaminating cells.</title>
        <authorList>
            <person name="Qi J."/>
        </authorList>
    </citation>
    <scope>NUCLEOTIDE SEQUENCE</scope>
    <source>
        <strain evidence="3">QJ1</strain>
    </source>
</reference>
<dbReference type="PANTHER" id="PTHR46268">
    <property type="entry name" value="STRESS RESPONSE PROTEIN NHAX"/>
    <property type="match status" value="1"/>
</dbReference>
<evidence type="ECO:0000313" key="4">
    <source>
        <dbReference type="Proteomes" id="UP001056648"/>
    </source>
</evidence>
<dbReference type="SUPFAM" id="SSF52402">
    <property type="entry name" value="Adenine nucleotide alpha hydrolases-like"/>
    <property type="match status" value="2"/>
</dbReference>
<dbReference type="CDD" id="cd00293">
    <property type="entry name" value="USP-like"/>
    <property type="match status" value="1"/>
</dbReference>
<dbReference type="GeneID" id="70690091"/>
<keyword evidence="4" id="KW-1185">Reference proteome</keyword>
<dbReference type="Proteomes" id="UP001056648">
    <property type="component" value="Chromosome 2"/>
</dbReference>
<protein>
    <submittedName>
        <fullName evidence="3">Universal stress protein</fullName>
    </submittedName>
</protein>
<dbReference type="PRINTS" id="PR01438">
    <property type="entry name" value="UNVRSLSTRESS"/>
</dbReference>
<dbReference type="RefSeq" id="WP_174781641.1">
    <property type="nucleotide sequence ID" value="NZ_CP054626.1"/>
</dbReference>
<evidence type="ECO:0000259" key="2">
    <source>
        <dbReference type="Pfam" id="PF00582"/>
    </source>
</evidence>
<name>A0ABY4VNJ8_9BURK</name>
<dbReference type="InterPro" id="IPR006016">
    <property type="entry name" value="UspA"/>
</dbReference>
<dbReference type="InterPro" id="IPR006015">
    <property type="entry name" value="Universal_stress_UspA"/>
</dbReference>
<evidence type="ECO:0000256" key="1">
    <source>
        <dbReference type="ARBA" id="ARBA00008791"/>
    </source>
</evidence>
<dbReference type="EMBL" id="CP098736">
    <property type="protein sequence ID" value="USE78611.1"/>
    <property type="molecule type" value="Genomic_DNA"/>
</dbReference>
<dbReference type="Pfam" id="PF00582">
    <property type="entry name" value="Usp"/>
    <property type="match status" value="1"/>
</dbReference>
<accession>A0ABY4VNJ8</accession>
<dbReference type="Gene3D" id="3.40.50.12370">
    <property type="match status" value="1"/>
</dbReference>
<sequence>MEYATILVHLDGGRRVYQRLHLATQLARDFQATLIGLLAIGEAGPDSRRILRGSDHYVTAHQEWQRAVAQRAHHAFLGATDEELIPTQWKAPGDATAATVQAEAHLADLVILGQRDPSDDAACGERSFIESILLECGRPVLVVPHTGWFAGAGARVLVAWNGTREAVRATSEAMPLLRRAGRIDVLTFVRPGAQGNAAASPAKYAVDWLASHGVSSHSQSVAVDNEDDIGERMLSEAANREVDLIVMGAFGHGRIRESLLGGVTQTILTSMTVPVLMSH</sequence>
<organism evidence="3 4">
    <name type="scientific">Cupriavidus gilardii</name>
    <dbReference type="NCBI Taxonomy" id="82541"/>
    <lineage>
        <taxon>Bacteria</taxon>
        <taxon>Pseudomonadati</taxon>
        <taxon>Pseudomonadota</taxon>
        <taxon>Betaproteobacteria</taxon>
        <taxon>Burkholderiales</taxon>
        <taxon>Burkholderiaceae</taxon>
        <taxon>Cupriavidus</taxon>
    </lineage>
</organism>
<gene>
    <name evidence="3" type="ORF">NDR89_18295</name>
</gene>
<dbReference type="PANTHER" id="PTHR46268:SF15">
    <property type="entry name" value="UNIVERSAL STRESS PROTEIN HP_0031"/>
    <property type="match status" value="1"/>
</dbReference>
<proteinExistence type="inferred from homology"/>
<comment type="similarity">
    <text evidence="1">Belongs to the universal stress protein A family.</text>
</comment>